<dbReference type="EMBL" id="JAENHN010000011">
    <property type="protein sequence ID" value="MBK1810159.1"/>
    <property type="molecule type" value="Genomic_DNA"/>
</dbReference>
<reference evidence="2" key="1">
    <citation type="submission" date="2021-01" db="EMBL/GenBank/DDBJ databases">
        <title>Genome public.</title>
        <authorList>
            <person name="Liu C."/>
            <person name="Sun Q."/>
        </authorList>
    </citation>
    <scope>NUCLEOTIDE SEQUENCE [LARGE SCALE GENOMIC DNA]</scope>
    <source>
        <strain evidence="2">YIM B02505</strain>
    </source>
</reference>
<dbReference type="Proteomes" id="UP000596739">
    <property type="component" value="Unassembled WGS sequence"/>
</dbReference>
<proteinExistence type="predicted"/>
<dbReference type="RefSeq" id="WP_200267083.1">
    <property type="nucleotide sequence ID" value="NZ_JAENHN010000011.1"/>
</dbReference>
<evidence type="ECO:0000313" key="1">
    <source>
        <dbReference type="EMBL" id="MBK1810159.1"/>
    </source>
</evidence>
<comment type="caution">
    <text evidence="1">The sequence shown here is derived from an EMBL/GenBank/DDBJ whole genome shotgun (WGS) entry which is preliminary data.</text>
</comment>
<keyword evidence="2" id="KW-1185">Reference proteome</keyword>
<protein>
    <submittedName>
        <fullName evidence="1">Uncharacterized protein</fullName>
    </submittedName>
</protein>
<gene>
    <name evidence="1" type="ORF">JHL18_05800</name>
</gene>
<sequence length="106" mass="12293">MILVKVTREEDISKLKEHNTSITPECMVYKNHVARAIDPEVYKRPYIGAEAYILLHEKVEATALKALLKEKESLSNDNTFIELNMRLGELKELQFHIIEIMNLVIL</sequence>
<name>A0ABS1ELC5_9CLOT</name>
<organism evidence="1 2">
    <name type="scientific">Clostridium yunnanense</name>
    <dbReference type="NCBI Taxonomy" id="2800325"/>
    <lineage>
        <taxon>Bacteria</taxon>
        <taxon>Bacillati</taxon>
        <taxon>Bacillota</taxon>
        <taxon>Clostridia</taxon>
        <taxon>Eubacteriales</taxon>
        <taxon>Clostridiaceae</taxon>
        <taxon>Clostridium</taxon>
    </lineage>
</organism>
<evidence type="ECO:0000313" key="2">
    <source>
        <dbReference type="Proteomes" id="UP000596739"/>
    </source>
</evidence>
<accession>A0ABS1ELC5</accession>